<dbReference type="AlphaFoldDB" id="A0AAD7SQ11"/>
<organism evidence="2 3">
    <name type="scientific">Aldrovandia affinis</name>
    <dbReference type="NCBI Taxonomy" id="143900"/>
    <lineage>
        <taxon>Eukaryota</taxon>
        <taxon>Metazoa</taxon>
        <taxon>Chordata</taxon>
        <taxon>Craniata</taxon>
        <taxon>Vertebrata</taxon>
        <taxon>Euteleostomi</taxon>
        <taxon>Actinopterygii</taxon>
        <taxon>Neopterygii</taxon>
        <taxon>Teleostei</taxon>
        <taxon>Notacanthiformes</taxon>
        <taxon>Halosauridae</taxon>
        <taxon>Aldrovandia</taxon>
    </lineage>
</organism>
<name>A0AAD7SQ11_9TELE</name>
<feature type="region of interest" description="Disordered" evidence="1">
    <location>
        <begin position="42"/>
        <end position="78"/>
    </location>
</feature>
<keyword evidence="3" id="KW-1185">Reference proteome</keyword>
<gene>
    <name evidence="2" type="ORF">AAFF_G00295850</name>
</gene>
<comment type="caution">
    <text evidence="2">The sequence shown here is derived from an EMBL/GenBank/DDBJ whole genome shotgun (WGS) entry which is preliminary data.</text>
</comment>
<dbReference type="Proteomes" id="UP001221898">
    <property type="component" value="Unassembled WGS sequence"/>
</dbReference>
<evidence type="ECO:0000256" key="1">
    <source>
        <dbReference type="SAM" id="MobiDB-lite"/>
    </source>
</evidence>
<protein>
    <submittedName>
        <fullName evidence="2">Uncharacterized protein</fullName>
    </submittedName>
</protein>
<evidence type="ECO:0000313" key="3">
    <source>
        <dbReference type="Proteomes" id="UP001221898"/>
    </source>
</evidence>
<sequence>MDELGDLLTGIIESQQPLEGIPDYDHLDSAEEDGLILTQILEGPGQSQEDQPTTSPAAASSQQQPVSLTQAAGQGGKG</sequence>
<reference evidence="2" key="1">
    <citation type="journal article" date="2023" name="Science">
        <title>Genome structures resolve the early diversification of teleost fishes.</title>
        <authorList>
            <person name="Parey E."/>
            <person name="Louis A."/>
            <person name="Montfort J."/>
            <person name="Bouchez O."/>
            <person name="Roques C."/>
            <person name="Iampietro C."/>
            <person name="Lluch J."/>
            <person name="Castinel A."/>
            <person name="Donnadieu C."/>
            <person name="Desvignes T."/>
            <person name="Floi Bucao C."/>
            <person name="Jouanno E."/>
            <person name="Wen M."/>
            <person name="Mejri S."/>
            <person name="Dirks R."/>
            <person name="Jansen H."/>
            <person name="Henkel C."/>
            <person name="Chen W.J."/>
            <person name="Zahm M."/>
            <person name="Cabau C."/>
            <person name="Klopp C."/>
            <person name="Thompson A.W."/>
            <person name="Robinson-Rechavi M."/>
            <person name="Braasch I."/>
            <person name="Lecointre G."/>
            <person name="Bobe J."/>
            <person name="Postlethwait J.H."/>
            <person name="Berthelot C."/>
            <person name="Roest Crollius H."/>
            <person name="Guiguen Y."/>
        </authorList>
    </citation>
    <scope>NUCLEOTIDE SEQUENCE</scope>
    <source>
        <strain evidence="2">NC1722</strain>
    </source>
</reference>
<proteinExistence type="predicted"/>
<dbReference type="EMBL" id="JAINUG010000042">
    <property type="protein sequence ID" value="KAJ8406669.1"/>
    <property type="molecule type" value="Genomic_DNA"/>
</dbReference>
<feature type="compositionally biased region" description="Polar residues" evidence="1">
    <location>
        <begin position="45"/>
        <end position="72"/>
    </location>
</feature>
<evidence type="ECO:0000313" key="2">
    <source>
        <dbReference type="EMBL" id="KAJ8406669.1"/>
    </source>
</evidence>
<accession>A0AAD7SQ11</accession>